<comment type="similarity">
    <text evidence="2">Belongs to the NPC2 family.</text>
</comment>
<feature type="domain" description="MD-2-related lipid-recognition" evidence="6">
    <location>
        <begin position="22"/>
        <end position="152"/>
    </location>
</feature>
<dbReference type="PANTHER" id="PTHR11306:SF68">
    <property type="entry name" value="NPC INTRACELLULAR CHOLESTEROL TRANSPORTER 2"/>
    <property type="match status" value="1"/>
</dbReference>
<dbReference type="GO" id="GO:0005576">
    <property type="term" value="C:extracellular region"/>
    <property type="evidence" value="ECO:0007669"/>
    <property type="project" value="UniProtKB-SubCell"/>
</dbReference>
<keyword evidence="3" id="KW-0964">Secreted</keyword>
<keyword evidence="4" id="KW-0325">Glycoprotein</keyword>
<dbReference type="AlphaFoldDB" id="A0A921ZJV9"/>
<dbReference type="Proteomes" id="UP000791440">
    <property type="component" value="Unassembled WGS sequence"/>
</dbReference>
<dbReference type="InterPro" id="IPR039670">
    <property type="entry name" value="NPC2-like"/>
</dbReference>
<dbReference type="SMART" id="SM00737">
    <property type="entry name" value="ML"/>
    <property type="match status" value="1"/>
</dbReference>
<dbReference type="FunFam" id="2.60.40.770:FF:000001">
    <property type="entry name" value="NPC intracellular cholesterol transporter 2"/>
    <property type="match status" value="1"/>
</dbReference>
<evidence type="ECO:0000256" key="5">
    <source>
        <dbReference type="SAM" id="SignalP"/>
    </source>
</evidence>
<dbReference type="GO" id="GO:0015918">
    <property type="term" value="P:sterol transport"/>
    <property type="evidence" value="ECO:0007669"/>
    <property type="project" value="InterPro"/>
</dbReference>
<proteinExistence type="inferred from homology"/>
<dbReference type="PANTHER" id="PTHR11306">
    <property type="entry name" value="NIEMANN PICK TYPE C2 PROTEIN NPC2-RELATED"/>
    <property type="match status" value="1"/>
</dbReference>
<feature type="chain" id="PRO_5038276550" description="MD-2-related lipid-recognition domain-containing protein" evidence="5">
    <location>
        <begin position="18"/>
        <end position="174"/>
    </location>
</feature>
<dbReference type="Gene3D" id="2.60.40.770">
    <property type="match status" value="1"/>
</dbReference>
<accession>A0A921ZJV9</accession>
<evidence type="ECO:0000256" key="2">
    <source>
        <dbReference type="ARBA" id="ARBA00006370"/>
    </source>
</evidence>
<dbReference type="EMBL" id="JH668602">
    <property type="protein sequence ID" value="KAG6458935.1"/>
    <property type="molecule type" value="Genomic_DNA"/>
</dbReference>
<dbReference type="Pfam" id="PF02221">
    <property type="entry name" value="E1_DerP2_DerF2"/>
    <property type="match status" value="1"/>
</dbReference>
<comment type="caution">
    <text evidence="7">The sequence shown here is derived from an EMBL/GenBank/DDBJ whole genome shotgun (WGS) entry which is preliminary data.</text>
</comment>
<sequence length="174" mass="19052">MLRWVVLFCAVFALAKSQSTAVSKCRANPGNLPLNTHIEGCTIPPCGLPQLEDAVINISFKAPRDIQSMRTLATAYLSLGIISLPVPYDLEEQSVTCNFLTDAACPLDADQIAQYTLKMHIEKIFPVGISVTIEFRVVDQDNAPVLCLRVPVRIDPPRNNAAANNVVVGELEQY</sequence>
<feature type="signal peptide" evidence="5">
    <location>
        <begin position="1"/>
        <end position="17"/>
    </location>
</feature>
<dbReference type="InterPro" id="IPR014756">
    <property type="entry name" value="Ig_E-set"/>
</dbReference>
<dbReference type="SUPFAM" id="SSF81296">
    <property type="entry name" value="E set domains"/>
    <property type="match status" value="1"/>
</dbReference>
<dbReference type="InterPro" id="IPR003172">
    <property type="entry name" value="ML_dom"/>
</dbReference>
<keyword evidence="5" id="KW-0732">Signal</keyword>
<reference evidence="7" key="1">
    <citation type="journal article" date="2016" name="Insect Biochem. Mol. Biol.">
        <title>Multifaceted biological insights from a draft genome sequence of the tobacco hornworm moth, Manduca sexta.</title>
        <authorList>
            <person name="Kanost M.R."/>
            <person name="Arrese E.L."/>
            <person name="Cao X."/>
            <person name="Chen Y.R."/>
            <person name="Chellapilla S."/>
            <person name="Goldsmith M.R."/>
            <person name="Grosse-Wilde E."/>
            <person name="Heckel D.G."/>
            <person name="Herndon N."/>
            <person name="Jiang H."/>
            <person name="Papanicolaou A."/>
            <person name="Qu J."/>
            <person name="Soulages J.L."/>
            <person name="Vogel H."/>
            <person name="Walters J."/>
            <person name="Waterhouse R.M."/>
            <person name="Ahn S.J."/>
            <person name="Almeida F.C."/>
            <person name="An C."/>
            <person name="Aqrawi P."/>
            <person name="Bretschneider A."/>
            <person name="Bryant W.B."/>
            <person name="Bucks S."/>
            <person name="Chao H."/>
            <person name="Chevignon G."/>
            <person name="Christen J.M."/>
            <person name="Clarke D.F."/>
            <person name="Dittmer N.T."/>
            <person name="Ferguson L.C.F."/>
            <person name="Garavelou S."/>
            <person name="Gordon K.H.J."/>
            <person name="Gunaratna R.T."/>
            <person name="Han Y."/>
            <person name="Hauser F."/>
            <person name="He Y."/>
            <person name="Heidel-Fischer H."/>
            <person name="Hirsh A."/>
            <person name="Hu Y."/>
            <person name="Jiang H."/>
            <person name="Kalra D."/>
            <person name="Klinner C."/>
            <person name="Konig C."/>
            <person name="Kovar C."/>
            <person name="Kroll A.R."/>
            <person name="Kuwar S.S."/>
            <person name="Lee S.L."/>
            <person name="Lehman R."/>
            <person name="Li K."/>
            <person name="Li Z."/>
            <person name="Liang H."/>
            <person name="Lovelace S."/>
            <person name="Lu Z."/>
            <person name="Mansfield J.H."/>
            <person name="McCulloch K.J."/>
            <person name="Mathew T."/>
            <person name="Morton B."/>
            <person name="Muzny D.M."/>
            <person name="Neunemann D."/>
            <person name="Ongeri F."/>
            <person name="Pauchet Y."/>
            <person name="Pu L.L."/>
            <person name="Pyrousis I."/>
            <person name="Rao X.J."/>
            <person name="Redding A."/>
            <person name="Roesel C."/>
            <person name="Sanchez-Gracia A."/>
            <person name="Schaack S."/>
            <person name="Shukla A."/>
            <person name="Tetreau G."/>
            <person name="Wang Y."/>
            <person name="Xiong G.H."/>
            <person name="Traut W."/>
            <person name="Walsh T.K."/>
            <person name="Worley K.C."/>
            <person name="Wu D."/>
            <person name="Wu W."/>
            <person name="Wu Y.Q."/>
            <person name="Zhang X."/>
            <person name="Zou Z."/>
            <person name="Zucker H."/>
            <person name="Briscoe A.D."/>
            <person name="Burmester T."/>
            <person name="Clem R.J."/>
            <person name="Feyereisen R."/>
            <person name="Grimmelikhuijzen C.J.P."/>
            <person name="Hamodrakas S.J."/>
            <person name="Hansson B.S."/>
            <person name="Huguet E."/>
            <person name="Jermiin L.S."/>
            <person name="Lan Q."/>
            <person name="Lehman H.K."/>
            <person name="Lorenzen M."/>
            <person name="Merzendorfer H."/>
            <person name="Michalopoulos I."/>
            <person name="Morton D.B."/>
            <person name="Muthukrishnan S."/>
            <person name="Oakeshott J.G."/>
            <person name="Palmer W."/>
            <person name="Park Y."/>
            <person name="Passarelli A.L."/>
            <person name="Rozas J."/>
            <person name="Schwartz L.M."/>
            <person name="Smith W."/>
            <person name="Southgate A."/>
            <person name="Vilcinskas A."/>
            <person name="Vogt R."/>
            <person name="Wang P."/>
            <person name="Werren J."/>
            <person name="Yu X.Q."/>
            <person name="Zhou J.J."/>
            <person name="Brown S.J."/>
            <person name="Scherer S.E."/>
            <person name="Richards S."/>
            <person name="Blissard G.W."/>
        </authorList>
    </citation>
    <scope>NUCLEOTIDE SEQUENCE</scope>
</reference>
<name>A0A921ZJV9_MANSE</name>
<keyword evidence="8" id="KW-1185">Reference proteome</keyword>
<gene>
    <name evidence="7" type="ORF">O3G_MSEX011128</name>
</gene>
<evidence type="ECO:0000259" key="6">
    <source>
        <dbReference type="SMART" id="SM00737"/>
    </source>
</evidence>
<evidence type="ECO:0000256" key="4">
    <source>
        <dbReference type="ARBA" id="ARBA00023180"/>
    </source>
</evidence>
<evidence type="ECO:0000313" key="8">
    <source>
        <dbReference type="Proteomes" id="UP000791440"/>
    </source>
</evidence>
<evidence type="ECO:0000256" key="1">
    <source>
        <dbReference type="ARBA" id="ARBA00004613"/>
    </source>
</evidence>
<comment type="subcellular location">
    <subcellularLocation>
        <location evidence="1">Secreted</location>
    </subcellularLocation>
</comment>
<organism evidence="7 8">
    <name type="scientific">Manduca sexta</name>
    <name type="common">Tobacco hawkmoth</name>
    <name type="synonym">Tobacco hornworm</name>
    <dbReference type="NCBI Taxonomy" id="7130"/>
    <lineage>
        <taxon>Eukaryota</taxon>
        <taxon>Metazoa</taxon>
        <taxon>Ecdysozoa</taxon>
        <taxon>Arthropoda</taxon>
        <taxon>Hexapoda</taxon>
        <taxon>Insecta</taxon>
        <taxon>Pterygota</taxon>
        <taxon>Neoptera</taxon>
        <taxon>Endopterygota</taxon>
        <taxon>Lepidoptera</taxon>
        <taxon>Glossata</taxon>
        <taxon>Ditrysia</taxon>
        <taxon>Bombycoidea</taxon>
        <taxon>Sphingidae</taxon>
        <taxon>Sphinginae</taxon>
        <taxon>Sphingini</taxon>
        <taxon>Manduca</taxon>
    </lineage>
</organism>
<dbReference type="EMBL" id="JH668602">
    <property type="protein sequence ID" value="KAG6458934.1"/>
    <property type="molecule type" value="Genomic_DNA"/>
</dbReference>
<dbReference type="OrthoDB" id="6489092at2759"/>
<evidence type="ECO:0000313" key="7">
    <source>
        <dbReference type="EMBL" id="KAG6458935.1"/>
    </source>
</evidence>
<reference evidence="7" key="2">
    <citation type="submission" date="2020-12" db="EMBL/GenBank/DDBJ databases">
        <authorList>
            <person name="Kanost M."/>
        </authorList>
    </citation>
    <scope>NUCLEOTIDE SEQUENCE</scope>
</reference>
<evidence type="ECO:0000256" key="3">
    <source>
        <dbReference type="ARBA" id="ARBA00022525"/>
    </source>
</evidence>
<dbReference type="GO" id="GO:0032934">
    <property type="term" value="F:sterol binding"/>
    <property type="evidence" value="ECO:0007669"/>
    <property type="project" value="InterPro"/>
</dbReference>
<protein>
    <recommendedName>
        <fullName evidence="6">MD-2-related lipid-recognition domain-containing protein</fullName>
    </recommendedName>
</protein>